<accession>A0A3F3H3R9</accession>
<dbReference type="RefSeq" id="WP_059394383.1">
    <property type="nucleotide sequence ID" value="NZ_DF968120.1"/>
</dbReference>
<sequence length="74" mass="8349">MKNEIEPLTINGSRIFDTIGDLAEAMGTTRDNVNLLMAMPGFPYSPVPGRKKPIYVEYKVAEFLGSITRYKPKR</sequence>
<name>A0A3F3H3R9_9LACO</name>
<dbReference type="EMBL" id="DF968120">
    <property type="protein sequence ID" value="GAP05084.1"/>
    <property type="molecule type" value="Genomic_DNA"/>
</dbReference>
<organism evidence="1">
    <name type="scientific">Fructobacillus tropaeoli</name>
    <dbReference type="NCBI Taxonomy" id="709323"/>
    <lineage>
        <taxon>Bacteria</taxon>
        <taxon>Bacillati</taxon>
        <taxon>Bacillota</taxon>
        <taxon>Bacilli</taxon>
        <taxon>Lactobacillales</taxon>
        <taxon>Lactobacillaceae</taxon>
        <taxon>Fructobacillus</taxon>
    </lineage>
</organism>
<dbReference type="Proteomes" id="UP000064514">
    <property type="component" value="Unassembled WGS sequence"/>
</dbReference>
<proteinExistence type="predicted"/>
<reference evidence="1" key="1">
    <citation type="journal article" date="2015" name="BMC Genomics">
        <title>Comparative genomics of Fructobacillus spp. and Leuconostoc spp. reveals niche-specific evolution of Fructobacillus spp.</title>
        <authorList>
            <person name="Endo A."/>
            <person name="Tanizawa Y."/>
            <person name="Tanaka N."/>
            <person name="Maeno S."/>
            <person name="Kumar H."/>
            <person name="Shiwa Y."/>
            <person name="Okada S."/>
            <person name="Yoshikawa H."/>
            <person name="Dicks L."/>
            <person name="Nakagawa J."/>
            <person name="Arita M."/>
        </authorList>
    </citation>
    <scope>NUCLEOTIDE SEQUENCE [LARGE SCALE GENOMIC DNA]</scope>
    <source>
        <strain evidence="1">F214-1</strain>
    </source>
</reference>
<gene>
    <name evidence="1" type="ORF">FTRO_0430040</name>
</gene>
<keyword evidence="1" id="KW-0675">Receptor</keyword>
<protein>
    <submittedName>
        <fullName evidence="1">Extracellular ligand-binding receptor</fullName>
    </submittedName>
</protein>
<evidence type="ECO:0000313" key="1">
    <source>
        <dbReference type="EMBL" id="GAP05084.1"/>
    </source>
</evidence>
<dbReference type="AlphaFoldDB" id="A0A3F3H3R9"/>
<dbReference type="STRING" id="709323.GCA_001047135_01648"/>